<protein>
    <submittedName>
        <fullName evidence="1">Uncharacterized protein</fullName>
    </submittedName>
</protein>
<dbReference type="AlphaFoldDB" id="A0A1X0SEY7"/>
<evidence type="ECO:0000313" key="1">
    <source>
        <dbReference type="EMBL" id="ORE22708.1"/>
    </source>
</evidence>
<dbReference type="EMBL" id="KV921264">
    <property type="protein sequence ID" value="ORE22708.1"/>
    <property type="molecule type" value="Genomic_DNA"/>
</dbReference>
<accession>A0A1X0SEY7</accession>
<organism evidence="1 2">
    <name type="scientific">Rhizopus microsporus</name>
    <dbReference type="NCBI Taxonomy" id="58291"/>
    <lineage>
        <taxon>Eukaryota</taxon>
        <taxon>Fungi</taxon>
        <taxon>Fungi incertae sedis</taxon>
        <taxon>Mucoromycota</taxon>
        <taxon>Mucoromycotina</taxon>
        <taxon>Mucoromycetes</taxon>
        <taxon>Mucorales</taxon>
        <taxon>Mucorineae</taxon>
        <taxon>Rhizopodaceae</taxon>
        <taxon>Rhizopus</taxon>
    </lineage>
</organism>
<reference evidence="1 2" key="1">
    <citation type="journal article" date="2016" name="Proc. Natl. Acad. Sci. U.S.A.">
        <title>Lipid metabolic changes in an early divergent fungus govern the establishment of a mutualistic symbiosis with endobacteria.</title>
        <authorList>
            <person name="Lastovetsky O.A."/>
            <person name="Gaspar M.L."/>
            <person name="Mondo S.J."/>
            <person name="LaButti K.M."/>
            <person name="Sandor L."/>
            <person name="Grigoriev I.V."/>
            <person name="Henry S.A."/>
            <person name="Pawlowska T.E."/>
        </authorList>
    </citation>
    <scope>NUCLEOTIDE SEQUENCE [LARGE SCALE GENOMIC DNA]</scope>
    <source>
        <strain evidence="1 2">ATCC 11559</strain>
    </source>
</reference>
<name>A0A1X0SEY7_RHIZD</name>
<dbReference type="OMA" id="MTEICSI"/>
<evidence type="ECO:0000313" key="2">
    <source>
        <dbReference type="Proteomes" id="UP000242381"/>
    </source>
</evidence>
<proteinExistence type="predicted"/>
<sequence>MKVKLDALTQILFSRRYSVILIKEGTYSVLESSSKQPDFGGNVLENSNWVGPVLVEEVKGEDRKDDMYMYLMDLYRISSLSVESINQNRYKGVVGIQMIGMQATFYVSTFLSKGFYVMTEICSITLSKDLTKILSYFANVSDLLPVI</sequence>
<gene>
    <name evidence="1" type="ORF">BCV71DRAFT_260013</name>
</gene>
<dbReference type="Proteomes" id="UP000242381">
    <property type="component" value="Unassembled WGS sequence"/>
</dbReference>